<feature type="compositionally biased region" description="Gly residues" evidence="16">
    <location>
        <begin position="724"/>
        <end position="733"/>
    </location>
</feature>
<dbReference type="EMBL" id="JAEHOE010000090">
    <property type="protein sequence ID" value="KAG2487883.1"/>
    <property type="molecule type" value="Genomic_DNA"/>
</dbReference>
<evidence type="ECO:0000256" key="10">
    <source>
        <dbReference type="ARBA" id="ARBA00022833"/>
    </source>
</evidence>
<dbReference type="InterPro" id="IPR017961">
    <property type="entry name" value="DNA_pol_Y-fam_little_finger"/>
</dbReference>
<evidence type="ECO:0000256" key="5">
    <source>
        <dbReference type="ARBA" id="ARBA00022695"/>
    </source>
</evidence>
<feature type="region of interest" description="Disordered" evidence="16">
    <location>
        <begin position="1"/>
        <end position="34"/>
    </location>
</feature>
<dbReference type="PANTHER" id="PTHR11076:SF33">
    <property type="entry name" value="DNA POLYMERASE KAPPA"/>
    <property type="match status" value="1"/>
</dbReference>
<proteinExistence type="predicted"/>
<evidence type="ECO:0000256" key="3">
    <source>
        <dbReference type="ARBA" id="ARBA00016178"/>
    </source>
</evidence>
<dbReference type="Gene3D" id="3.30.70.270">
    <property type="match status" value="1"/>
</dbReference>
<gene>
    <name evidence="19" type="ORF">HYH03_013465</name>
</gene>
<evidence type="ECO:0000313" key="19">
    <source>
        <dbReference type="EMBL" id="KAG2487883.1"/>
    </source>
</evidence>
<dbReference type="Gene3D" id="3.40.1170.60">
    <property type="match status" value="1"/>
</dbReference>
<evidence type="ECO:0000256" key="8">
    <source>
        <dbReference type="ARBA" id="ARBA00022763"/>
    </source>
</evidence>
<feature type="domain" description="UBZ3-type" evidence="18">
    <location>
        <begin position="1062"/>
        <end position="1097"/>
    </location>
</feature>
<evidence type="ECO:0000256" key="6">
    <source>
        <dbReference type="ARBA" id="ARBA00022705"/>
    </source>
</evidence>
<dbReference type="InterPro" id="IPR022880">
    <property type="entry name" value="DNApol_IV"/>
</dbReference>
<dbReference type="InterPro" id="IPR041298">
    <property type="entry name" value="UBZ3"/>
</dbReference>
<dbReference type="GO" id="GO:0006281">
    <property type="term" value="P:DNA repair"/>
    <property type="evidence" value="ECO:0007669"/>
    <property type="project" value="UniProtKB-KW"/>
</dbReference>
<dbReference type="InterPro" id="IPR036775">
    <property type="entry name" value="DNA_pol_Y-fam_lit_finger_sf"/>
</dbReference>
<dbReference type="SMART" id="SM00547">
    <property type="entry name" value="ZnF_RBZ"/>
    <property type="match status" value="2"/>
</dbReference>
<keyword evidence="6" id="KW-0235">DNA replication</keyword>
<evidence type="ECO:0000256" key="1">
    <source>
        <dbReference type="ARBA" id="ARBA00004123"/>
    </source>
</evidence>
<keyword evidence="20" id="KW-1185">Reference proteome</keyword>
<dbReference type="Proteomes" id="UP000612055">
    <property type="component" value="Unassembled WGS sequence"/>
</dbReference>
<evidence type="ECO:0000256" key="13">
    <source>
        <dbReference type="ARBA" id="ARBA00023204"/>
    </source>
</evidence>
<dbReference type="GO" id="GO:0005634">
    <property type="term" value="C:nucleus"/>
    <property type="evidence" value="ECO:0007669"/>
    <property type="project" value="UniProtKB-SubCell"/>
</dbReference>
<keyword evidence="5" id="KW-0548">Nucleotidyltransferase</keyword>
<feature type="domain" description="UmuC" evidence="17">
    <location>
        <begin position="120"/>
        <end position="301"/>
    </location>
</feature>
<evidence type="ECO:0000256" key="4">
    <source>
        <dbReference type="ARBA" id="ARBA00022679"/>
    </source>
</evidence>
<feature type="compositionally biased region" description="Low complexity" evidence="16">
    <location>
        <begin position="482"/>
        <end position="514"/>
    </location>
</feature>
<comment type="catalytic activity">
    <reaction evidence="15">
        <text>DNA(n) + a 2'-deoxyribonucleoside 5'-triphosphate = DNA(n+1) + diphosphate</text>
        <dbReference type="Rhea" id="RHEA:22508"/>
        <dbReference type="Rhea" id="RHEA-COMP:17339"/>
        <dbReference type="Rhea" id="RHEA-COMP:17340"/>
        <dbReference type="ChEBI" id="CHEBI:33019"/>
        <dbReference type="ChEBI" id="CHEBI:61560"/>
        <dbReference type="ChEBI" id="CHEBI:173112"/>
        <dbReference type="EC" id="2.7.7.7"/>
    </reaction>
</comment>
<dbReference type="FunFam" id="3.30.1490.100:FF:000004">
    <property type="entry name" value="DNA polymerase IV"/>
    <property type="match status" value="1"/>
</dbReference>
<keyword evidence="9" id="KW-0863">Zinc-finger</keyword>
<evidence type="ECO:0000256" key="16">
    <source>
        <dbReference type="SAM" id="MobiDB-lite"/>
    </source>
</evidence>
<feature type="compositionally biased region" description="Low complexity" evidence="16">
    <location>
        <begin position="1"/>
        <end position="11"/>
    </location>
</feature>
<feature type="region of interest" description="Disordered" evidence="16">
    <location>
        <begin position="476"/>
        <end position="514"/>
    </location>
</feature>
<dbReference type="FunFam" id="1.10.150.810:FF:000003">
    <property type="entry name" value="DNA polymerase kappa subunit"/>
    <property type="match status" value="1"/>
</dbReference>
<evidence type="ECO:0000256" key="12">
    <source>
        <dbReference type="ARBA" id="ARBA00022932"/>
    </source>
</evidence>
<dbReference type="GO" id="GO:0006260">
    <property type="term" value="P:DNA replication"/>
    <property type="evidence" value="ECO:0007669"/>
    <property type="project" value="UniProtKB-KW"/>
</dbReference>
<sequence>MAQAGASWRPAEAPPPSPSGAPDPSPNPAPWQDYQTVFTNAKAGMEGVDKEKVQRIVYEMSKDSAHFRNEQRKQAATAARIERLRERSAGLGPAELAAAGRSIDERVAALEAGRDLSRLWLHADMDCFYAAVHEAERPELKTQPMAVGGIGMISTANYVARKYGVRSAMPGFIAKKLCPQLVFVPLDFAKYTAAAEGVRAVFRQLDPDFESGGLDEAYLDVTDFCAAHGMTPEEAAAELRRRVRESCGGLTCSCGVAPNKTLAKICSDINKPDGHYVLPSSREAVMRFVDTLPTRKVPCIGKVTEQVLKGALGIATCGQLLGPQRARLGLLFSEAALGFFLEAGLGLGATRHAPKTDRAVEPGRKGISCERTFRAMRAPGEQEALAGQLVESLAADMASEEIEGRNLTLKLKLTNFEVRTRSVTLPRHVRAAPDMLPPVLRLLRAEQPLELRLMGVRMAGLRKVHAASRSPLARLLGLRPQGPGSAPPAAGAGTGAGPTTTPDPGDSATGAAVNGGFAPASSSAAAAGRAISAGGAGGGGRPSSRVAGAHRTTEPGSSPPPLASRTASRGAQGRNEDKTSGHSSRALRLADGSFAVPPGLTAGGAAGGGSKAEPSSVPGTPRGVHAYGADEPFAHDEDNEDDDLEEHLGMPYEVYDGGGGASDDDEDCVMLEDGEPLLPPWEGPGGGAADTAASGDALCGLLPCDETGPAPPKRARLGPACAAAGGGAPGTAGHGHSLPPPPPLCQQAAAQSGSVAAAASETPAPDPAAAAGGPPNGFAAVACASNGHWACLLCTFKGNRRQMLRCLACDSLRGSTLPAPPPPPLPSTGEPTVGSGPNEGADAGGSRPAAASRGPHRGQDPRNSAAAAATAGPSPASATTVTTATTWTCRICTYSGNRRQLLRCEACDNLRGSTAPPPPAPPPLQPQQQQRPQAAAEGGTRGGSSAGAMGSSRATKAPKAQRSGGAKAAAAGAPAAGPLERLWASRSGGQTGTAAAPAETGAPAGAVPVRTSLAGWHSGGSRPAARGLEGHTARTAGARTGEPAAAALRVKGAGEGLVSSGGAGGDRRCPECGAQVAPGPAWLEHTDWHLALSLSRGAAA</sequence>
<dbReference type="Pfam" id="PF11799">
    <property type="entry name" value="IMS_C"/>
    <property type="match status" value="1"/>
</dbReference>
<dbReference type="CDD" id="cd03586">
    <property type="entry name" value="PolY_Pol_IV_kappa"/>
    <property type="match status" value="1"/>
</dbReference>
<protein>
    <recommendedName>
        <fullName evidence="3">DNA polymerase kappa</fullName>
        <ecNumber evidence="2">2.7.7.7</ecNumber>
    </recommendedName>
</protein>
<dbReference type="FunFam" id="3.40.1170.60:FF:000012">
    <property type="entry name" value="Putative DNA-directed polymerase kappa"/>
    <property type="match status" value="1"/>
</dbReference>
<feature type="region of interest" description="Disordered" evidence="16">
    <location>
        <begin position="912"/>
        <end position="974"/>
    </location>
</feature>
<feature type="compositionally biased region" description="Low complexity" evidence="16">
    <location>
        <begin position="864"/>
        <end position="880"/>
    </location>
</feature>
<evidence type="ECO:0000313" key="20">
    <source>
        <dbReference type="Proteomes" id="UP000612055"/>
    </source>
</evidence>
<organism evidence="19 20">
    <name type="scientific">Edaphochlamys debaryana</name>
    <dbReference type="NCBI Taxonomy" id="47281"/>
    <lineage>
        <taxon>Eukaryota</taxon>
        <taxon>Viridiplantae</taxon>
        <taxon>Chlorophyta</taxon>
        <taxon>core chlorophytes</taxon>
        <taxon>Chlorophyceae</taxon>
        <taxon>CS clade</taxon>
        <taxon>Chlamydomonadales</taxon>
        <taxon>Chlamydomonadales incertae sedis</taxon>
        <taxon>Edaphochlamys</taxon>
    </lineage>
</organism>
<keyword evidence="7" id="KW-0479">Metal-binding</keyword>
<keyword evidence="13" id="KW-0234">DNA repair</keyword>
<dbReference type="PROSITE" id="PS51907">
    <property type="entry name" value="ZF_UBZ3"/>
    <property type="match status" value="1"/>
</dbReference>
<dbReference type="InterPro" id="IPR043502">
    <property type="entry name" value="DNA/RNA_pol_sf"/>
</dbReference>
<dbReference type="SUPFAM" id="SSF100879">
    <property type="entry name" value="Lesion bypass DNA polymerase (Y-family), little finger domain"/>
    <property type="match status" value="1"/>
</dbReference>
<feature type="compositionally biased region" description="Low complexity" evidence="16">
    <location>
        <begin position="946"/>
        <end position="955"/>
    </location>
</feature>
<feature type="compositionally biased region" description="Pro residues" evidence="16">
    <location>
        <begin position="915"/>
        <end position="925"/>
    </location>
</feature>
<keyword evidence="4" id="KW-0808">Transferase</keyword>
<name>A0A835XS02_9CHLO</name>
<feature type="region of interest" description="Disordered" evidence="16">
    <location>
        <begin position="721"/>
        <end position="771"/>
    </location>
</feature>
<dbReference type="InterPro" id="IPR001876">
    <property type="entry name" value="Znf_RanBP2"/>
</dbReference>
<dbReference type="OrthoDB" id="1747274at2759"/>
<dbReference type="PROSITE" id="PS50173">
    <property type="entry name" value="UMUC"/>
    <property type="match status" value="1"/>
</dbReference>
<feature type="compositionally biased region" description="Low complexity" evidence="16">
    <location>
        <begin position="926"/>
        <end position="938"/>
    </location>
</feature>
<dbReference type="Gene3D" id="1.10.150.810">
    <property type="match status" value="2"/>
</dbReference>
<keyword evidence="8" id="KW-0227">DNA damage</keyword>
<comment type="subcellular location">
    <subcellularLocation>
        <location evidence="1">Nucleus</location>
    </subcellularLocation>
</comment>
<dbReference type="SUPFAM" id="SSF56672">
    <property type="entry name" value="DNA/RNA polymerases"/>
    <property type="match status" value="1"/>
</dbReference>
<keyword evidence="14" id="KW-0539">Nucleus</keyword>
<dbReference type="AlphaFoldDB" id="A0A835XS02"/>
<dbReference type="GO" id="GO:0042276">
    <property type="term" value="P:error-prone translesion synthesis"/>
    <property type="evidence" value="ECO:0007669"/>
    <property type="project" value="TreeGrafter"/>
</dbReference>
<dbReference type="EC" id="2.7.7.7" evidence="2"/>
<dbReference type="GO" id="GO:0008270">
    <property type="term" value="F:zinc ion binding"/>
    <property type="evidence" value="ECO:0007669"/>
    <property type="project" value="UniProtKB-KW"/>
</dbReference>
<comment type="caution">
    <text evidence="19">The sequence shown here is derived from an EMBL/GenBank/DDBJ whole genome shotgun (WGS) entry which is preliminary data.</text>
</comment>
<keyword evidence="10" id="KW-0862">Zinc</keyword>
<evidence type="ECO:0000256" key="14">
    <source>
        <dbReference type="ARBA" id="ARBA00023242"/>
    </source>
</evidence>
<evidence type="ECO:0000256" key="15">
    <source>
        <dbReference type="ARBA" id="ARBA00049244"/>
    </source>
</evidence>
<keyword evidence="12" id="KW-0239">DNA-directed DNA polymerase</keyword>
<dbReference type="GO" id="GO:0003684">
    <property type="term" value="F:damaged DNA binding"/>
    <property type="evidence" value="ECO:0007669"/>
    <property type="project" value="InterPro"/>
</dbReference>
<reference evidence="19" key="1">
    <citation type="journal article" date="2020" name="bioRxiv">
        <title>Comparative genomics of Chlamydomonas.</title>
        <authorList>
            <person name="Craig R.J."/>
            <person name="Hasan A.R."/>
            <person name="Ness R.W."/>
            <person name="Keightley P.D."/>
        </authorList>
    </citation>
    <scope>NUCLEOTIDE SEQUENCE</scope>
    <source>
        <strain evidence="19">CCAP 11/70</strain>
    </source>
</reference>
<accession>A0A835XS02</accession>
<feature type="compositionally biased region" description="Low complexity" evidence="16">
    <location>
        <begin position="964"/>
        <end position="974"/>
    </location>
</feature>
<dbReference type="GO" id="GO:0003887">
    <property type="term" value="F:DNA-directed DNA polymerase activity"/>
    <property type="evidence" value="ECO:0007669"/>
    <property type="project" value="UniProtKB-KW"/>
</dbReference>
<dbReference type="InterPro" id="IPR001126">
    <property type="entry name" value="UmuC"/>
</dbReference>
<feature type="region of interest" description="Disordered" evidence="16">
    <location>
        <begin position="816"/>
        <end position="880"/>
    </location>
</feature>
<evidence type="ECO:0000256" key="7">
    <source>
        <dbReference type="ARBA" id="ARBA00022723"/>
    </source>
</evidence>
<feature type="compositionally biased region" description="Low complexity" evidence="16">
    <location>
        <begin position="745"/>
        <end position="771"/>
    </location>
</feature>
<feature type="region of interest" description="Disordered" evidence="16">
    <location>
        <begin position="533"/>
        <end position="644"/>
    </location>
</feature>
<keyword evidence="11" id="KW-0460">Magnesium</keyword>
<feature type="compositionally biased region" description="Gly residues" evidence="16">
    <location>
        <begin position="601"/>
        <end position="610"/>
    </location>
</feature>
<dbReference type="InterPro" id="IPR050116">
    <property type="entry name" value="DNA_polymerase-Y"/>
</dbReference>
<evidence type="ECO:0000259" key="17">
    <source>
        <dbReference type="PROSITE" id="PS50173"/>
    </source>
</evidence>
<dbReference type="Pfam" id="PF00817">
    <property type="entry name" value="IMS"/>
    <property type="match status" value="1"/>
</dbReference>
<evidence type="ECO:0000259" key="18">
    <source>
        <dbReference type="PROSITE" id="PS51907"/>
    </source>
</evidence>
<dbReference type="PANTHER" id="PTHR11076">
    <property type="entry name" value="DNA REPAIR POLYMERASE UMUC / TRANSFERASE FAMILY MEMBER"/>
    <property type="match status" value="1"/>
</dbReference>
<dbReference type="FunFam" id="1.10.150.810:FF:000001">
    <property type="entry name" value="DNA polymerase kappa"/>
    <property type="match status" value="1"/>
</dbReference>
<feature type="compositionally biased region" description="Low complexity" evidence="16">
    <location>
        <begin position="840"/>
        <end position="853"/>
    </location>
</feature>
<evidence type="ECO:0000256" key="11">
    <source>
        <dbReference type="ARBA" id="ARBA00022842"/>
    </source>
</evidence>
<evidence type="ECO:0000256" key="2">
    <source>
        <dbReference type="ARBA" id="ARBA00012417"/>
    </source>
</evidence>
<dbReference type="InterPro" id="IPR043128">
    <property type="entry name" value="Rev_trsase/Diguanyl_cyclase"/>
</dbReference>
<dbReference type="Gene3D" id="3.30.1490.100">
    <property type="entry name" value="DNA polymerase, Y-family, little finger domain"/>
    <property type="match status" value="1"/>
</dbReference>
<evidence type="ECO:0000256" key="9">
    <source>
        <dbReference type="ARBA" id="ARBA00022771"/>
    </source>
</evidence>
<dbReference type="Pfam" id="PF18439">
    <property type="entry name" value="zf_UBZ"/>
    <property type="match status" value="1"/>
</dbReference>
<feature type="compositionally biased region" description="Pro residues" evidence="16">
    <location>
        <begin position="12"/>
        <end position="29"/>
    </location>
</feature>